<sequence>MGSLDRLAAHVKGVSYGGRRTADSACAGPWSAGPHLPFAEGSSPPARKAREEKNDDVNGIRGPRKQGTT</sequence>
<evidence type="ECO:0000313" key="2">
    <source>
        <dbReference type="EMBL" id="MDQ0936639.1"/>
    </source>
</evidence>
<reference evidence="2 3" key="1">
    <citation type="submission" date="2023-07" db="EMBL/GenBank/DDBJ databases">
        <title>Comparative genomics of wheat-associated soil bacteria to identify genetic determinants of phenazine resistance.</title>
        <authorList>
            <person name="Mouncey N."/>
        </authorList>
    </citation>
    <scope>NUCLEOTIDE SEQUENCE [LARGE SCALE GENOMIC DNA]</scope>
    <source>
        <strain evidence="2 3">W2I16</strain>
    </source>
</reference>
<feature type="region of interest" description="Disordered" evidence="1">
    <location>
        <begin position="13"/>
        <end position="69"/>
    </location>
</feature>
<evidence type="ECO:0000256" key="1">
    <source>
        <dbReference type="SAM" id="MobiDB-lite"/>
    </source>
</evidence>
<dbReference type="EMBL" id="JAUSZS010000008">
    <property type="protein sequence ID" value="MDQ0936639.1"/>
    <property type="molecule type" value="Genomic_DNA"/>
</dbReference>
<comment type="caution">
    <text evidence="2">The sequence shown here is derived from an EMBL/GenBank/DDBJ whole genome shotgun (WGS) entry which is preliminary data.</text>
</comment>
<keyword evidence="3" id="KW-1185">Reference proteome</keyword>
<proteinExistence type="predicted"/>
<gene>
    <name evidence="2" type="ORF">QFZ49_006614</name>
</gene>
<dbReference type="Proteomes" id="UP001223072">
    <property type="component" value="Unassembled WGS sequence"/>
</dbReference>
<name>A0ABU0RXC6_9ACTN</name>
<protein>
    <submittedName>
        <fullName evidence="2">Uncharacterized protein</fullName>
    </submittedName>
</protein>
<organism evidence="2 3">
    <name type="scientific">Streptomyces turgidiscabies</name>
    <dbReference type="NCBI Taxonomy" id="85558"/>
    <lineage>
        <taxon>Bacteria</taxon>
        <taxon>Bacillati</taxon>
        <taxon>Actinomycetota</taxon>
        <taxon>Actinomycetes</taxon>
        <taxon>Kitasatosporales</taxon>
        <taxon>Streptomycetaceae</taxon>
        <taxon>Streptomyces</taxon>
    </lineage>
</organism>
<feature type="compositionally biased region" description="Basic and acidic residues" evidence="1">
    <location>
        <begin position="48"/>
        <end position="58"/>
    </location>
</feature>
<evidence type="ECO:0000313" key="3">
    <source>
        <dbReference type="Proteomes" id="UP001223072"/>
    </source>
</evidence>
<accession>A0ABU0RXC6</accession>